<evidence type="ECO:0000256" key="3">
    <source>
        <dbReference type="ARBA" id="ARBA00022692"/>
    </source>
</evidence>
<gene>
    <name evidence="8" type="ORF">RMCC_3219</name>
</gene>
<evidence type="ECO:0000313" key="8">
    <source>
        <dbReference type="EMBL" id="GAS96253.1"/>
    </source>
</evidence>
<reference evidence="9" key="2">
    <citation type="submission" date="2016-02" db="EMBL/GenBank/DDBJ databases">
        <title>Draft genome sequence of five rapidly growing Mycobacterium species.</title>
        <authorList>
            <person name="Katahira K."/>
            <person name="Gotou Y."/>
            <person name="Iida K."/>
            <person name="Ogura Y."/>
            <person name="Hayashi T."/>
        </authorList>
    </citation>
    <scope>NUCLEOTIDE SEQUENCE [LARGE SCALE GENOMIC DNA]</scope>
    <source>
        <strain evidence="9">JCM15298</strain>
    </source>
</reference>
<feature type="transmembrane region" description="Helical" evidence="7">
    <location>
        <begin position="157"/>
        <end position="178"/>
    </location>
</feature>
<evidence type="ECO:0000256" key="5">
    <source>
        <dbReference type="ARBA" id="ARBA00023136"/>
    </source>
</evidence>
<dbReference type="Pfam" id="PF03239">
    <property type="entry name" value="FTR1"/>
    <property type="match status" value="1"/>
</dbReference>
<evidence type="ECO:0000256" key="1">
    <source>
        <dbReference type="ARBA" id="ARBA00004141"/>
    </source>
</evidence>
<dbReference type="InterPro" id="IPR004923">
    <property type="entry name" value="FTR1/Fip1/EfeU"/>
</dbReference>
<keyword evidence="9" id="KW-1185">Reference proteome</keyword>
<protein>
    <recommendedName>
        <fullName evidence="10">High-affinity Fe2+/Pb2+ permease</fullName>
    </recommendedName>
</protein>
<feature type="transmembrane region" description="Helical" evidence="7">
    <location>
        <begin position="115"/>
        <end position="136"/>
    </location>
</feature>
<accession>A0A100WDX6</accession>
<dbReference type="RefSeq" id="WP_234811591.1">
    <property type="nucleotide sequence ID" value="NZ_BCSY01000047.1"/>
</dbReference>
<dbReference type="GO" id="GO:0033573">
    <property type="term" value="C:high-affinity iron permease complex"/>
    <property type="evidence" value="ECO:0007669"/>
    <property type="project" value="InterPro"/>
</dbReference>
<evidence type="ECO:0008006" key="10">
    <source>
        <dbReference type="Google" id="ProtNLM"/>
    </source>
</evidence>
<comment type="similarity">
    <text evidence="2">Belongs to the oxidase-dependent Fe transporter (OFeT) (TC 9.A.10.1) family.</text>
</comment>
<evidence type="ECO:0000256" key="7">
    <source>
        <dbReference type="SAM" id="Phobius"/>
    </source>
</evidence>
<feature type="transmembrane region" description="Helical" evidence="7">
    <location>
        <begin position="255"/>
        <end position="276"/>
    </location>
</feature>
<evidence type="ECO:0000256" key="4">
    <source>
        <dbReference type="ARBA" id="ARBA00022989"/>
    </source>
</evidence>
<feature type="transmembrane region" description="Helical" evidence="7">
    <location>
        <begin position="190"/>
        <end position="210"/>
    </location>
</feature>
<feature type="transmembrane region" description="Helical" evidence="7">
    <location>
        <begin position="288"/>
        <end position="309"/>
    </location>
</feature>
<evidence type="ECO:0000256" key="2">
    <source>
        <dbReference type="ARBA" id="ARBA00008333"/>
    </source>
</evidence>
<dbReference type="EMBL" id="BCSY01000047">
    <property type="protein sequence ID" value="GAS96253.1"/>
    <property type="molecule type" value="Genomic_DNA"/>
</dbReference>
<feature type="transmembrane region" description="Helical" evidence="7">
    <location>
        <begin position="81"/>
        <end position="100"/>
    </location>
</feature>
<feature type="transmembrane region" description="Helical" evidence="7">
    <location>
        <begin position="49"/>
        <end position="69"/>
    </location>
</feature>
<evidence type="ECO:0000256" key="6">
    <source>
        <dbReference type="SAM" id="MobiDB-lite"/>
    </source>
</evidence>
<feature type="region of interest" description="Disordered" evidence="6">
    <location>
        <begin position="515"/>
        <end position="535"/>
    </location>
</feature>
<proteinExistence type="inferred from homology"/>
<keyword evidence="4 7" id="KW-1133">Transmembrane helix</keyword>
<sequence>MRHREGVSLQGIFIGTFLIGLREGLEATLIVSIVGAFLRRNGRSIRPMLVGVAAAVLLSLAVGAGLDLLSSSLPQRQQEMLETVIGAAAVVFVTTMIIWMNRHAFALKGELESEAAQAISSGGSFALAVMAFLAVLKEGFETAVFLLAAAQATHGSRWVALVGGLAGIAVAIAIGIGIYFGGLKLNLGRFFRITGVFLIFIAAGLVMSTLRTAHEAGWIDVGQQRVFDFSSWMPARSVVGALVTGMFGIQSDPRVIEVLGWLLYAVPVLVVFLWPQRYALTGRLRRRVLLPSAAVLAVTAAALAVLIPVEPGPAPGATRQVALTSGGTATVTLSPAAGGTRAIQVGDGLPIVLTAAGRDSTAGVDTELWQAKVPADPGVRTPTVTLAGLAELTGGRVPVGLGSSRAPGPFAATWSATTSYFVSAHGDTLVSAHADGNRVAVLRGGGLSTDKTVSLGALPTDWATLPAEDASVGNTITQLTADRAERMLWRRWLPGFLVVAAAAATAMAFRSCRDLPTHPERHHHDEPTPKQDTVT</sequence>
<dbReference type="STRING" id="228230.RMCC_3219"/>
<comment type="subcellular location">
    <subcellularLocation>
        <location evidence="1">Membrane</location>
        <topology evidence="1">Multi-pass membrane protein</topology>
    </subcellularLocation>
</comment>
<evidence type="ECO:0000313" key="9">
    <source>
        <dbReference type="Proteomes" id="UP000069443"/>
    </source>
</evidence>
<dbReference type="GO" id="GO:0015093">
    <property type="term" value="F:ferrous iron transmembrane transporter activity"/>
    <property type="evidence" value="ECO:0007669"/>
    <property type="project" value="TreeGrafter"/>
</dbReference>
<organism evidence="8 9">
    <name type="scientific">Mycolicibacterium canariasense</name>
    <name type="common">Mycobacterium canariasense</name>
    <dbReference type="NCBI Taxonomy" id="228230"/>
    <lineage>
        <taxon>Bacteria</taxon>
        <taxon>Bacillati</taxon>
        <taxon>Actinomycetota</taxon>
        <taxon>Actinomycetes</taxon>
        <taxon>Mycobacteriales</taxon>
        <taxon>Mycobacteriaceae</taxon>
        <taxon>Mycolicibacterium</taxon>
    </lineage>
</organism>
<dbReference type="AlphaFoldDB" id="A0A100WDX6"/>
<dbReference type="NCBIfam" id="NF041756">
    <property type="entry name" value="EfeU"/>
    <property type="match status" value="1"/>
</dbReference>
<keyword evidence="3 7" id="KW-0812">Transmembrane</keyword>
<comment type="caution">
    <text evidence="8">The sequence shown here is derived from an EMBL/GenBank/DDBJ whole genome shotgun (WGS) entry which is preliminary data.</text>
</comment>
<dbReference type="Proteomes" id="UP000069443">
    <property type="component" value="Unassembled WGS sequence"/>
</dbReference>
<keyword evidence="5 7" id="KW-0472">Membrane</keyword>
<feature type="compositionally biased region" description="Basic and acidic residues" evidence="6">
    <location>
        <begin position="515"/>
        <end position="529"/>
    </location>
</feature>
<feature type="transmembrane region" description="Helical" evidence="7">
    <location>
        <begin position="12"/>
        <end position="37"/>
    </location>
</feature>
<dbReference type="PANTHER" id="PTHR31632:SF2">
    <property type="entry name" value="PLASMA MEMBRANE IRON PERMEASE"/>
    <property type="match status" value="1"/>
</dbReference>
<reference evidence="9" key="1">
    <citation type="journal article" date="2016" name="Genome Announc.">
        <title>Draft Genome Sequences of Five Rapidly Growing Mycobacterium Species, M. thermoresistibile, M. fortuitum subsp. acetamidolyticum, M. canariasense, M. brisbanense, and M. novocastrense.</title>
        <authorList>
            <person name="Katahira K."/>
            <person name="Ogura Y."/>
            <person name="Gotoh Y."/>
            <person name="Hayashi T."/>
        </authorList>
    </citation>
    <scope>NUCLEOTIDE SEQUENCE [LARGE SCALE GENOMIC DNA]</scope>
    <source>
        <strain evidence="9">JCM15298</strain>
    </source>
</reference>
<dbReference type="PANTHER" id="PTHR31632">
    <property type="entry name" value="IRON TRANSPORTER FTH1"/>
    <property type="match status" value="1"/>
</dbReference>
<name>A0A100WDX6_MYCCR</name>
<feature type="transmembrane region" description="Helical" evidence="7">
    <location>
        <begin position="231"/>
        <end position="249"/>
    </location>
</feature>